<dbReference type="GO" id="GO:0004869">
    <property type="term" value="F:cysteine-type endopeptidase inhibitor activity"/>
    <property type="evidence" value="ECO:0007669"/>
    <property type="project" value="InterPro"/>
</dbReference>
<evidence type="ECO:0000259" key="3">
    <source>
        <dbReference type="SMART" id="SM00043"/>
    </source>
</evidence>
<comment type="similarity">
    <text evidence="1">Belongs to the cystatin family.</text>
</comment>
<feature type="signal peptide" evidence="2">
    <location>
        <begin position="1"/>
        <end position="22"/>
    </location>
</feature>
<feature type="chain" id="PRO_5018740728" description="Cystatin domain-containing protein" evidence="2">
    <location>
        <begin position="23"/>
        <end position="130"/>
    </location>
</feature>
<sequence>MAPFFMLLHTAVVASFLMGIHPESVSPTDPEVLQAADYAIGLHNLLNNYTYAFKVTAVKLADGQIFPPARVMYKMTVEVGQTVCENKPNITLTHCKLWNSVGVKMMTCDFVVLTVPHTHIPKRLLKDQCN</sequence>
<dbReference type="GO" id="GO:0005615">
    <property type="term" value="C:extracellular space"/>
    <property type="evidence" value="ECO:0007669"/>
    <property type="project" value="TreeGrafter"/>
</dbReference>
<dbReference type="CDD" id="cd00042">
    <property type="entry name" value="CY"/>
    <property type="match status" value="1"/>
</dbReference>
<evidence type="ECO:0000313" key="4">
    <source>
        <dbReference type="EMBL" id="KPP71217.1"/>
    </source>
</evidence>
<feature type="domain" description="Cystatin" evidence="3">
    <location>
        <begin position="15"/>
        <end position="130"/>
    </location>
</feature>
<organism evidence="4 5">
    <name type="scientific">Scleropages formosus</name>
    <name type="common">Asian bonytongue</name>
    <name type="synonym">Osteoglossum formosum</name>
    <dbReference type="NCBI Taxonomy" id="113540"/>
    <lineage>
        <taxon>Eukaryota</taxon>
        <taxon>Metazoa</taxon>
        <taxon>Chordata</taxon>
        <taxon>Craniata</taxon>
        <taxon>Vertebrata</taxon>
        <taxon>Euteleostomi</taxon>
        <taxon>Actinopterygii</taxon>
        <taxon>Neopterygii</taxon>
        <taxon>Teleostei</taxon>
        <taxon>Osteoglossocephala</taxon>
        <taxon>Osteoglossomorpha</taxon>
        <taxon>Osteoglossiformes</taxon>
        <taxon>Osteoglossidae</taxon>
        <taxon>Scleropages</taxon>
    </lineage>
</organism>
<gene>
    <name evidence="4" type="ORF">Z043_109897</name>
</gene>
<keyword evidence="2" id="KW-0732">Signal</keyword>
<dbReference type="Pfam" id="PF00031">
    <property type="entry name" value="Cystatin"/>
    <property type="match status" value="1"/>
</dbReference>
<dbReference type="AlphaFoldDB" id="A0A0N8K058"/>
<name>A0A0N8K058_SCLFO</name>
<dbReference type="GO" id="GO:0031982">
    <property type="term" value="C:vesicle"/>
    <property type="evidence" value="ECO:0007669"/>
    <property type="project" value="TreeGrafter"/>
</dbReference>
<evidence type="ECO:0000313" key="5">
    <source>
        <dbReference type="Proteomes" id="UP000034805"/>
    </source>
</evidence>
<dbReference type="InterPro" id="IPR000010">
    <property type="entry name" value="Cystatin_dom"/>
</dbReference>
<dbReference type="PANTHER" id="PTHR46186:SF12">
    <property type="entry name" value="CYSTATIN C (AMYLOID ANGIOPATHY AND CEREBRAL HEMORRHAGE)-RELATED"/>
    <property type="match status" value="1"/>
</dbReference>
<comment type="caution">
    <text evidence="4">The sequence shown here is derived from an EMBL/GenBank/DDBJ whole genome shotgun (WGS) entry which is preliminary data.</text>
</comment>
<evidence type="ECO:0000256" key="2">
    <source>
        <dbReference type="SAM" id="SignalP"/>
    </source>
</evidence>
<protein>
    <recommendedName>
        <fullName evidence="3">Cystatin domain-containing protein</fullName>
    </recommendedName>
</protein>
<reference evidence="4 5" key="1">
    <citation type="submission" date="2015-08" db="EMBL/GenBank/DDBJ databases">
        <title>The genome of the Asian arowana (Scleropages formosus).</title>
        <authorList>
            <person name="Tan M.H."/>
            <person name="Gan H.M."/>
            <person name="Croft L.J."/>
            <person name="Austin C.M."/>
        </authorList>
    </citation>
    <scope>NUCLEOTIDE SEQUENCE [LARGE SCALE GENOMIC DNA]</scope>
    <source>
        <strain evidence="4">Aro1</strain>
    </source>
</reference>
<dbReference type="Gene3D" id="3.10.450.10">
    <property type="match status" value="1"/>
</dbReference>
<dbReference type="SUPFAM" id="SSF54403">
    <property type="entry name" value="Cystatin/monellin"/>
    <property type="match status" value="1"/>
</dbReference>
<dbReference type="GO" id="GO:0005737">
    <property type="term" value="C:cytoplasm"/>
    <property type="evidence" value="ECO:0007669"/>
    <property type="project" value="TreeGrafter"/>
</dbReference>
<dbReference type="SMART" id="SM00043">
    <property type="entry name" value="CY"/>
    <property type="match status" value="1"/>
</dbReference>
<dbReference type="Proteomes" id="UP000034805">
    <property type="component" value="Unassembled WGS sequence"/>
</dbReference>
<accession>A0A0N8K058</accession>
<dbReference type="EMBL" id="JARO02003085">
    <property type="protein sequence ID" value="KPP71217.1"/>
    <property type="molecule type" value="Genomic_DNA"/>
</dbReference>
<proteinExistence type="inferred from homology"/>
<dbReference type="InterPro" id="IPR046350">
    <property type="entry name" value="Cystatin_sf"/>
</dbReference>
<evidence type="ECO:0000256" key="1">
    <source>
        <dbReference type="ARBA" id="ARBA00009403"/>
    </source>
</evidence>
<dbReference type="PANTHER" id="PTHR46186">
    <property type="entry name" value="CYSTATIN"/>
    <property type="match status" value="1"/>
</dbReference>